<evidence type="ECO:0000256" key="1">
    <source>
        <dbReference type="SAM" id="Phobius"/>
    </source>
</evidence>
<dbReference type="RefSeq" id="WP_105740928.1">
    <property type="nucleotide sequence ID" value="NZ_PVBR01000003.1"/>
</dbReference>
<keyword evidence="1" id="KW-1133">Transmembrane helix</keyword>
<reference evidence="3 4" key="1">
    <citation type="submission" date="2018-02" db="EMBL/GenBank/DDBJ databases">
        <title>The draft genome of Phyllobacterium sp. 1N-3.</title>
        <authorList>
            <person name="Liu L."/>
            <person name="Li L."/>
            <person name="Zhang X."/>
            <person name="Wang T."/>
            <person name="Liang L."/>
        </authorList>
    </citation>
    <scope>NUCLEOTIDE SEQUENCE [LARGE SCALE GENOMIC DNA]</scope>
    <source>
        <strain evidence="3 4">1N-3</strain>
    </source>
</reference>
<comment type="caution">
    <text evidence="3">The sequence shown here is derived from an EMBL/GenBank/DDBJ whole genome shotgun (WGS) entry which is preliminary data.</text>
</comment>
<feature type="domain" description="DUF1468" evidence="2">
    <location>
        <begin position="14"/>
        <end position="163"/>
    </location>
</feature>
<gene>
    <name evidence="3" type="ORF">C5748_05580</name>
</gene>
<feature type="transmembrane region" description="Helical" evidence="1">
    <location>
        <begin position="98"/>
        <end position="131"/>
    </location>
</feature>
<evidence type="ECO:0000313" key="4">
    <source>
        <dbReference type="Proteomes" id="UP000239434"/>
    </source>
</evidence>
<keyword evidence="1" id="KW-0812">Transmembrane</keyword>
<evidence type="ECO:0000313" key="3">
    <source>
        <dbReference type="EMBL" id="PRD44847.1"/>
    </source>
</evidence>
<dbReference type="Proteomes" id="UP000239434">
    <property type="component" value="Unassembled WGS sequence"/>
</dbReference>
<keyword evidence="4" id="KW-1185">Reference proteome</keyword>
<sequence>MGDLNRRLDPGAVLAALVMVAFGGFVAWTSTSYGLGSPRRMGAGYFPFLLGVAAMIVGTAILIFEGWRRQPAATPTAPAASGNHDDGQPWPGARWRPFVLVPLAVAAFGALVEQAGLMIAVAALIVISGLAAPRPKLSRLAVVTAAAPIGVWLIFVKGLGLPFKLF</sequence>
<dbReference type="Pfam" id="PF07331">
    <property type="entry name" value="TctB"/>
    <property type="match status" value="1"/>
</dbReference>
<dbReference type="AlphaFoldDB" id="A0A2S9IWF1"/>
<organism evidence="3 4">
    <name type="scientific">Phyllobacterium phragmitis</name>
    <dbReference type="NCBI Taxonomy" id="2670329"/>
    <lineage>
        <taxon>Bacteria</taxon>
        <taxon>Pseudomonadati</taxon>
        <taxon>Pseudomonadota</taxon>
        <taxon>Alphaproteobacteria</taxon>
        <taxon>Hyphomicrobiales</taxon>
        <taxon>Phyllobacteriaceae</taxon>
        <taxon>Phyllobacterium</taxon>
    </lineage>
</organism>
<feature type="transmembrane region" description="Helical" evidence="1">
    <location>
        <begin position="137"/>
        <end position="156"/>
    </location>
</feature>
<evidence type="ECO:0000259" key="2">
    <source>
        <dbReference type="Pfam" id="PF07331"/>
    </source>
</evidence>
<accession>A0A2S9IWF1</accession>
<protein>
    <recommendedName>
        <fullName evidence="2">DUF1468 domain-containing protein</fullName>
    </recommendedName>
</protein>
<dbReference type="EMBL" id="PVBR01000003">
    <property type="protein sequence ID" value="PRD44847.1"/>
    <property type="molecule type" value="Genomic_DNA"/>
</dbReference>
<dbReference type="InterPro" id="IPR009936">
    <property type="entry name" value="DUF1468"/>
</dbReference>
<feature type="transmembrane region" description="Helical" evidence="1">
    <location>
        <begin position="43"/>
        <end position="64"/>
    </location>
</feature>
<keyword evidence="1" id="KW-0472">Membrane</keyword>
<feature type="transmembrane region" description="Helical" evidence="1">
    <location>
        <begin position="12"/>
        <end position="31"/>
    </location>
</feature>
<name>A0A2S9IWF1_9HYPH</name>
<proteinExistence type="predicted"/>